<evidence type="ECO:0000313" key="1">
    <source>
        <dbReference type="EMBL" id="KAL1509618.1"/>
    </source>
</evidence>
<dbReference type="EMBL" id="JBDJPC010000003">
    <property type="protein sequence ID" value="KAL1509618.1"/>
    <property type="molecule type" value="Genomic_DNA"/>
</dbReference>
<accession>A0ABD1F2Z4</accession>
<protein>
    <submittedName>
        <fullName evidence="1">Uncharacterized protein</fullName>
    </submittedName>
</protein>
<name>A0ABD1F2Z4_HYPHA</name>
<comment type="caution">
    <text evidence="1">The sequence shown here is derived from an EMBL/GenBank/DDBJ whole genome shotgun (WGS) entry which is preliminary data.</text>
</comment>
<organism evidence="1 2">
    <name type="scientific">Hypothenemus hampei</name>
    <name type="common">Coffee berry borer</name>
    <dbReference type="NCBI Taxonomy" id="57062"/>
    <lineage>
        <taxon>Eukaryota</taxon>
        <taxon>Metazoa</taxon>
        <taxon>Ecdysozoa</taxon>
        <taxon>Arthropoda</taxon>
        <taxon>Hexapoda</taxon>
        <taxon>Insecta</taxon>
        <taxon>Pterygota</taxon>
        <taxon>Neoptera</taxon>
        <taxon>Endopterygota</taxon>
        <taxon>Coleoptera</taxon>
        <taxon>Polyphaga</taxon>
        <taxon>Cucujiformia</taxon>
        <taxon>Curculionidae</taxon>
        <taxon>Scolytinae</taxon>
        <taxon>Hypothenemus</taxon>
    </lineage>
</organism>
<reference evidence="1 2" key="1">
    <citation type="submission" date="2024-05" db="EMBL/GenBank/DDBJ databases">
        <title>Genetic variation in Jamaican populations of the coffee berry borer (Hypothenemus hampei).</title>
        <authorList>
            <person name="Errbii M."/>
            <person name="Myrie A."/>
        </authorList>
    </citation>
    <scope>NUCLEOTIDE SEQUENCE [LARGE SCALE GENOMIC DNA]</scope>
    <source>
        <strain evidence="1">JA-Hopewell-2020-01-JO</strain>
        <tissue evidence="1">Whole body</tissue>
    </source>
</reference>
<evidence type="ECO:0000313" key="2">
    <source>
        <dbReference type="Proteomes" id="UP001566132"/>
    </source>
</evidence>
<dbReference type="Proteomes" id="UP001566132">
    <property type="component" value="Unassembled WGS sequence"/>
</dbReference>
<keyword evidence="2" id="KW-1185">Reference proteome</keyword>
<gene>
    <name evidence="1" type="ORF">ABEB36_004328</name>
</gene>
<sequence>MEERAPATNPTNFKNALSFFSNLDRSSSHLPISNTKPSNFEVNLRLIIDHKTVTKKSTLMQQKQPLIPRAKLKTDRNIGKNIPAQVLHKLPPKVPPRPSLVKVQNNNSWFNKKNNSEKTPLLEKFSPDLEAKQILDAFNKEITSFNKFEVAKDALKCDILKETLTLVSVSEVSQEVNKSGGNSYRLPGNTRR</sequence>
<dbReference type="AlphaFoldDB" id="A0ABD1F2Z4"/>
<proteinExistence type="predicted"/>